<organism evidence="6">
    <name type="scientific">Sesamum calycinum</name>
    <dbReference type="NCBI Taxonomy" id="2727403"/>
    <lineage>
        <taxon>Eukaryota</taxon>
        <taxon>Viridiplantae</taxon>
        <taxon>Streptophyta</taxon>
        <taxon>Embryophyta</taxon>
        <taxon>Tracheophyta</taxon>
        <taxon>Spermatophyta</taxon>
        <taxon>Magnoliopsida</taxon>
        <taxon>eudicotyledons</taxon>
        <taxon>Gunneridae</taxon>
        <taxon>Pentapetalae</taxon>
        <taxon>asterids</taxon>
        <taxon>lamiids</taxon>
        <taxon>Lamiales</taxon>
        <taxon>Pedaliaceae</taxon>
        <taxon>Sesamum</taxon>
    </lineage>
</organism>
<dbReference type="EMBL" id="JACGWM010000835">
    <property type="protein sequence ID" value="KAL0298028.1"/>
    <property type="molecule type" value="Genomic_DNA"/>
</dbReference>
<evidence type="ECO:0000256" key="3">
    <source>
        <dbReference type="ARBA" id="ARBA00022692"/>
    </source>
</evidence>
<proteinExistence type="inferred from homology"/>
<evidence type="ECO:0000313" key="6">
    <source>
        <dbReference type="EMBL" id="KAL0298028.1"/>
    </source>
</evidence>
<gene>
    <name evidence="6" type="ORF">Scaly_3075800</name>
</gene>
<dbReference type="AlphaFoldDB" id="A0AAW2JWK0"/>
<comment type="caution">
    <text evidence="6">The sequence shown here is derived from an EMBL/GenBank/DDBJ whole genome shotgun (WGS) entry which is preliminary data.</text>
</comment>
<comment type="similarity">
    <text evidence="2">Belongs to the multi antimicrobial extrusion (MATE) (TC 2.A.66.1) family.</text>
</comment>
<reference evidence="6" key="2">
    <citation type="journal article" date="2024" name="Plant">
        <title>Genomic evolution and insights into agronomic trait innovations of Sesamum species.</title>
        <authorList>
            <person name="Miao H."/>
            <person name="Wang L."/>
            <person name="Qu L."/>
            <person name="Liu H."/>
            <person name="Sun Y."/>
            <person name="Le M."/>
            <person name="Wang Q."/>
            <person name="Wei S."/>
            <person name="Zheng Y."/>
            <person name="Lin W."/>
            <person name="Duan Y."/>
            <person name="Cao H."/>
            <person name="Xiong S."/>
            <person name="Wang X."/>
            <person name="Wei L."/>
            <person name="Li C."/>
            <person name="Ma Q."/>
            <person name="Ju M."/>
            <person name="Zhao R."/>
            <person name="Li G."/>
            <person name="Mu C."/>
            <person name="Tian Q."/>
            <person name="Mei H."/>
            <person name="Zhang T."/>
            <person name="Gao T."/>
            <person name="Zhang H."/>
        </authorList>
    </citation>
    <scope>NUCLEOTIDE SEQUENCE</scope>
    <source>
        <strain evidence="6">KEN8</strain>
    </source>
</reference>
<dbReference type="PANTHER" id="PTHR42893">
    <property type="entry name" value="PROTEIN DETOXIFICATION 44, CHLOROPLASTIC-RELATED"/>
    <property type="match status" value="1"/>
</dbReference>
<sequence>MGCYSNRRLLQIAAIRAGTDNATQILPTQEEKEEEAAVVDNTQILGEVSENNREELPESGSLWDQTTEWSGKRVTQRYLDSSTHFPALVLRQWLILHRGYVVEQLRLEREELSESGSLWDQITEIVKFSGPVVGLWLCGPLMSLIDTAVVGQSSSVELAALGPGTVFSDCASYLFMFLSIATSNLVATSLARQDKSEVQHQISILLFWTGLWYHDASLYKVLWPLGIDR</sequence>
<keyword evidence="3" id="KW-0812">Transmembrane</keyword>
<dbReference type="InterPro" id="IPR002528">
    <property type="entry name" value="MATE_fam"/>
</dbReference>
<dbReference type="GO" id="GO:0016020">
    <property type="term" value="C:membrane"/>
    <property type="evidence" value="ECO:0007669"/>
    <property type="project" value="UniProtKB-SubCell"/>
</dbReference>
<evidence type="ECO:0000256" key="4">
    <source>
        <dbReference type="ARBA" id="ARBA00022989"/>
    </source>
</evidence>
<name>A0AAW2JWK0_9LAMI</name>
<evidence type="ECO:0000256" key="1">
    <source>
        <dbReference type="ARBA" id="ARBA00004141"/>
    </source>
</evidence>
<evidence type="ECO:0000256" key="2">
    <source>
        <dbReference type="ARBA" id="ARBA00010199"/>
    </source>
</evidence>
<protein>
    <submittedName>
        <fullName evidence="6">Protein DETOXIFICATION 47, chloroplastic</fullName>
    </submittedName>
</protein>
<accession>A0AAW2JWK0</accession>
<dbReference type="InterPro" id="IPR044644">
    <property type="entry name" value="DinF-like"/>
</dbReference>
<keyword evidence="4" id="KW-1133">Transmembrane helix</keyword>
<dbReference type="PANTHER" id="PTHR42893:SF9">
    <property type="entry name" value="PROTEIN DETOXIFICATION 46, CHLOROPLASTIC"/>
    <property type="match status" value="1"/>
</dbReference>
<evidence type="ECO:0000256" key="5">
    <source>
        <dbReference type="ARBA" id="ARBA00023136"/>
    </source>
</evidence>
<dbReference type="GO" id="GO:0042910">
    <property type="term" value="F:xenobiotic transmembrane transporter activity"/>
    <property type="evidence" value="ECO:0007669"/>
    <property type="project" value="InterPro"/>
</dbReference>
<comment type="subcellular location">
    <subcellularLocation>
        <location evidence="1">Membrane</location>
        <topology evidence="1">Multi-pass membrane protein</topology>
    </subcellularLocation>
</comment>
<reference evidence="6" key="1">
    <citation type="submission" date="2020-06" db="EMBL/GenBank/DDBJ databases">
        <authorList>
            <person name="Li T."/>
            <person name="Hu X."/>
            <person name="Zhang T."/>
            <person name="Song X."/>
            <person name="Zhang H."/>
            <person name="Dai N."/>
            <person name="Sheng W."/>
            <person name="Hou X."/>
            <person name="Wei L."/>
        </authorList>
    </citation>
    <scope>NUCLEOTIDE SEQUENCE</scope>
    <source>
        <strain evidence="6">KEN8</strain>
        <tissue evidence="6">Leaf</tissue>
    </source>
</reference>
<dbReference type="GO" id="GO:0015297">
    <property type="term" value="F:antiporter activity"/>
    <property type="evidence" value="ECO:0007669"/>
    <property type="project" value="InterPro"/>
</dbReference>
<keyword evidence="5" id="KW-0472">Membrane</keyword>
<dbReference type="Pfam" id="PF01554">
    <property type="entry name" value="MatE"/>
    <property type="match status" value="1"/>
</dbReference>